<reference evidence="6" key="2">
    <citation type="journal article" date="2021" name="PeerJ">
        <title>Extensive microbial diversity within the chicken gut microbiome revealed by metagenomics and culture.</title>
        <authorList>
            <person name="Gilroy R."/>
            <person name="Ravi A."/>
            <person name="Getino M."/>
            <person name="Pursley I."/>
            <person name="Horton D.L."/>
            <person name="Alikhan N.F."/>
            <person name="Baker D."/>
            <person name="Gharbi K."/>
            <person name="Hall N."/>
            <person name="Watson M."/>
            <person name="Adriaenssens E.M."/>
            <person name="Foster-Nyarko E."/>
            <person name="Jarju S."/>
            <person name="Secka A."/>
            <person name="Antonio M."/>
            <person name="Oren A."/>
            <person name="Chaudhuri R.R."/>
            <person name="La Ragione R."/>
            <person name="Hildebrand F."/>
            <person name="Pallen M.J."/>
        </authorList>
    </citation>
    <scope>NUCLEOTIDE SEQUENCE</scope>
    <source>
        <strain evidence="6">6086</strain>
    </source>
</reference>
<dbReference type="PANTHER" id="PTHR42693">
    <property type="entry name" value="ARYLSULFATASE FAMILY MEMBER"/>
    <property type="match status" value="1"/>
</dbReference>
<accession>A0A9D1FT96</accession>
<dbReference type="AlphaFoldDB" id="A0A9D1FT96"/>
<dbReference type="InterPro" id="IPR000917">
    <property type="entry name" value="Sulfatase_N"/>
</dbReference>
<dbReference type="Proteomes" id="UP000824141">
    <property type="component" value="Unassembled WGS sequence"/>
</dbReference>
<feature type="domain" description="Sulfatase N-terminal" evidence="5">
    <location>
        <begin position="4"/>
        <end position="353"/>
    </location>
</feature>
<dbReference type="EMBL" id="DVJM01000114">
    <property type="protein sequence ID" value="HIS78855.1"/>
    <property type="molecule type" value="Genomic_DNA"/>
</dbReference>
<evidence type="ECO:0000259" key="5">
    <source>
        <dbReference type="Pfam" id="PF00884"/>
    </source>
</evidence>
<name>A0A9D1FT96_9FIRM</name>
<dbReference type="PANTHER" id="PTHR42693:SF33">
    <property type="entry name" value="ARYLSULFATASE"/>
    <property type="match status" value="1"/>
</dbReference>
<evidence type="ECO:0000256" key="4">
    <source>
        <dbReference type="ARBA" id="ARBA00022837"/>
    </source>
</evidence>
<keyword evidence="4" id="KW-0106">Calcium</keyword>
<evidence type="ECO:0000313" key="7">
    <source>
        <dbReference type="Proteomes" id="UP000824141"/>
    </source>
</evidence>
<dbReference type="GO" id="GO:0046872">
    <property type="term" value="F:metal ion binding"/>
    <property type="evidence" value="ECO:0007669"/>
    <property type="project" value="UniProtKB-KW"/>
</dbReference>
<proteinExistence type="inferred from homology"/>
<dbReference type="InterPro" id="IPR050738">
    <property type="entry name" value="Sulfatase"/>
</dbReference>
<comment type="caution">
    <text evidence="6">The sequence shown here is derived from an EMBL/GenBank/DDBJ whole genome shotgun (WGS) entry which is preliminary data.</text>
</comment>
<protein>
    <submittedName>
        <fullName evidence="6">Sulfatase-like hydrolase/transferase</fullName>
    </submittedName>
</protein>
<dbReference type="SUPFAM" id="SSF53649">
    <property type="entry name" value="Alkaline phosphatase-like"/>
    <property type="match status" value="1"/>
</dbReference>
<dbReference type="Pfam" id="PF00884">
    <property type="entry name" value="Sulfatase"/>
    <property type="match status" value="1"/>
</dbReference>
<keyword evidence="3 6" id="KW-0378">Hydrolase</keyword>
<evidence type="ECO:0000256" key="1">
    <source>
        <dbReference type="ARBA" id="ARBA00008779"/>
    </source>
</evidence>
<dbReference type="InterPro" id="IPR017850">
    <property type="entry name" value="Alkaline_phosphatase_core_sf"/>
</dbReference>
<comment type="similarity">
    <text evidence="1">Belongs to the sulfatase family.</text>
</comment>
<dbReference type="GO" id="GO:0004065">
    <property type="term" value="F:arylsulfatase activity"/>
    <property type="evidence" value="ECO:0007669"/>
    <property type="project" value="TreeGrafter"/>
</dbReference>
<gene>
    <name evidence="6" type="ORF">IAD03_05735</name>
</gene>
<reference evidence="6" key="1">
    <citation type="submission" date="2020-10" db="EMBL/GenBank/DDBJ databases">
        <authorList>
            <person name="Gilroy R."/>
        </authorList>
    </citation>
    <scope>NUCLEOTIDE SEQUENCE</scope>
    <source>
        <strain evidence="6">6086</strain>
    </source>
</reference>
<dbReference type="PROSITE" id="PS00523">
    <property type="entry name" value="SULFATASE_1"/>
    <property type="match status" value="1"/>
</dbReference>
<keyword evidence="2" id="KW-0479">Metal-binding</keyword>
<evidence type="ECO:0000313" key="6">
    <source>
        <dbReference type="EMBL" id="HIS78855.1"/>
    </source>
</evidence>
<dbReference type="InterPro" id="IPR024607">
    <property type="entry name" value="Sulfatase_CS"/>
</dbReference>
<dbReference type="Gene3D" id="3.40.720.10">
    <property type="entry name" value="Alkaline Phosphatase, subunit A"/>
    <property type="match status" value="1"/>
</dbReference>
<sequence length="484" mass="54285">MKKPNIVFILSDDQGSWAMHCAGTPELYTPNLDEIARRGMRFSSFFCASPVCSPARASLLTGTIPSAHGVLDWLRSGNVDREKFAAQGEENPYGGYRDEDKPIQYLAGKTTYTDILAQNGYTCALAGKWHLGDSVTPQHGFSKWYTIGKGGCYYYHPDIVEHGDIHVEHGKYVTDLITDKALEYLDELAAEDAPFYLSVHYTAPHSPWGPEHHPKKWLDYYQDCKFESIPDIPDHPDMTTGPVYGTPNREINLRGYFAAISAMDENIGRILQRLDEKGLTDNTLLIFAADNGMNMGQHGIWGKGNGTRPMNMYDTSVKVPFLMAYPPLIPAGSVCDDMVSAYDFFPTLLDLLGFDPQTAARLPGHSFLPCLRGEALPDGGEVVVFDEYGPVRMIRPKEYKLVIRYPYGYHEFYDLKADPNEEHNLYGDPQYDALILSYRRKLEKWFNTYADPDIDGSREGVTGSGQLCSPGLYAQKLVKYSLQG</sequence>
<dbReference type="CDD" id="cd16149">
    <property type="entry name" value="sulfatase_like"/>
    <property type="match status" value="1"/>
</dbReference>
<organism evidence="6 7">
    <name type="scientific">Candidatus Caccousia stercoris</name>
    <dbReference type="NCBI Taxonomy" id="2840723"/>
    <lineage>
        <taxon>Bacteria</taxon>
        <taxon>Bacillati</taxon>
        <taxon>Bacillota</taxon>
        <taxon>Clostridia</taxon>
        <taxon>Eubacteriales</taxon>
        <taxon>Oscillospiraceae</taxon>
        <taxon>Oscillospiraceae incertae sedis</taxon>
        <taxon>Candidatus Caccousia</taxon>
    </lineage>
</organism>
<evidence type="ECO:0000256" key="2">
    <source>
        <dbReference type="ARBA" id="ARBA00022723"/>
    </source>
</evidence>
<evidence type="ECO:0000256" key="3">
    <source>
        <dbReference type="ARBA" id="ARBA00022801"/>
    </source>
</evidence>